<proteinExistence type="predicted"/>
<evidence type="ECO:0000259" key="1">
    <source>
        <dbReference type="Pfam" id="PF13358"/>
    </source>
</evidence>
<dbReference type="OrthoDB" id="5410741at2759"/>
<evidence type="ECO:0000313" key="3">
    <source>
        <dbReference type="Proteomes" id="UP000276215"/>
    </source>
</evidence>
<dbReference type="EMBL" id="ML120448">
    <property type="protein sequence ID" value="RPA93676.1"/>
    <property type="molecule type" value="Genomic_DNA"/>
</dbReference>
<protein>
    <recommendedName>
        <fullName evidence="1">Tc1-like transposase DDE domain-containing protein</fullName>
    </recommendedName>
</protein>
<gene>
    <name evidence="2" type="ORF">L873DRAFT_1815517</name>
</gene>
<dbReference type="InterPro" id="IPR036397">
    <property type="entry name" value="RNaseH_sf"/>
</dbReference>
<dbReference type="AlphaFoldDB" id="A0A3N4J675"/>
<name>A0A3N4J675_9PEZI</name>
<dbReference type="GO" id="GO:0003676">
    <property type="term" value="F:nucleic acid binding"/>
    <property type="evidence" value="ECO:0007669"/>
    <property type="project" value="InterPro"/>
</dbReference>
<reference evidence="2 3" key="1">
    <citation type="journal article" date="2018" name="Nat. Ecol. Evol.">
        <title>Pezizomycetes genomes reveal the molecular basis of ectomycorrhizal truffle lifestyle.</title>
        <authorList>
            <person name="Murat C."/>
            <person name="Payen T."/>
            <person name="Noel B."/>
            <person name="Kuo A."/>
            <person name="Morin E."/>
            <person name="Chen J."/>
            <person name="Kohler A."/>
            <person name="Krizsan K."/>
            <person name="Balestrini R."/>
            <person name="Da Silva C."/>
            <person name="Montanini B."/>
            <person name="Hainaut M."/>
            <person name="Levati E."/>
            <person name="Barry K.W."/>
            <person name="Belfiori B."/>
            <person name="Cichocki N."/>
            <person name="Clum A."/>
            <person name="Dockter R.B."/>
            <person name="Fauchery L."/>
            <person name="Guy J."/>
            <person name="Iotti M."/>
            <person name="Le Tacon F."/>
            <person name="Lindquist E.A."/>
            <person name="Lipzen A."/>
            <person name="Malagnac F."/>
            <person name="Mello A."/>
            <person name="Molinier V."/>
            <person name="Miyauchi S."/>
            <person name="Poulain J."/>
            <person name="Riccioni C."/>
            <person name="Rubini A."/>
            <person name="Sitrit Y."/>
            <person name="Splivallo R."/>
            <person name="Traeger S."/>
            <person name="Wang M."/>
            <person name="Zifcakova L."/>
            <person name="Wipf D."/>
            <person name="Zambonelli A."/>
            <person name="Paolocci F."/>
            <person name="Nowrousian M."/>
            <person name="Ottonello S."/>
            <person name="Baldrian P."/>
            <person name="Spatafora J.W."/>
            <person name="Henrissat B."/>
            <person name="Nagy L.G."/>
            <person name="Aury J.M."/>
            <person name="Wincker P."/>
            <person name="Grigoriev I.V."/>
            <person name="Bonfante P."/>
            <person name="Martin F.M."/>
        </authorList>
    </citation>
    <scope>NUCLEOTIDE SEQUENCE [LARGE SCALE GENOMIC DNA]</scope>
    <source>
        <strain evidence="2 3">120613-1</strain>
    </source>
</reference>
<accession>A0A3N4J675</accession>
<dbReference type="Pfam" id="PF13358">
    <property type="entry name" value="DDE_3"/>
    <property type="match status" value="1"/>
</dbReference>
<dbReference type="Gene3D" id="3.30.420.10">
    <property type="entry name" value="Ribonuclease H-like superfamily/Ribonuclease H"/>
    <property type="match status" value="1"/>
</dbReference>
<dbReference type="STRING" id="1336337.A0A3N4J675"/>
<keyword evidence="3" id="KW-1185">Reference proteome</keyword>
<feature type="domain" description="Tc1-like transposase DDE" evidence="1">
    <location>
        <begin position="4"/>
        <end position="37"/>
    </location>
</feature>
<organism evidence="2 3">
    <name type="scientific">Choiromyces venosus 120613-1</name>
    <dbReference type="NCBI Taxonomy" id="1336337"/>
    <lineage>
        <taxon>Eukaryota</taxon>
        <taxon>Fungi</taxon>
        <taxon>Dikarya</taxon>
        <taxon>Ascomycota</taxon>
        <taxon>Pezizomycotina</taxon>
        <taxon>Pezizomycetes</taxon>
        <taxon>Pezizales</taxon>
        <taxon>Tuberaceae</taxon>
        <taxon>Choiromyces</taxon>
    </lineage>
</organism>
<dbReference type="Proteomes" id="UP000276215">
    <property type="component" value="Unassembled WGS sequence"/>
</dbReference>
<sequence>MRWLREYRTTLLKIPPYSPDLNPIKNIWSLIKHGLSKYYSDPHLMKGPEHVVKKAIEEAITECWELLDSNLFDNLVGSIVDREEVIIKADGWYTKY</sequence>
<evidence type="ECO:0000313" key="2">
    <source>
        <dbReference type="EMBL" id="RPA93676.1"/>
    </source>
</evidence>
<dbReference type="InterPro" id="IPR038717">
    <property type="entry name" value="Tc1-like_DDE_dom"/>
</dbReference>